<dbReference type="GO" id="GO:0016651">
    <property type="term" value="F:oxidoreductase activity, acting on NAD(P)H"/>
    <property type="evidence" value="ECO:0007669"/>
    <property type="project" value="UniProtKB-ARBA"/>
</dbReference>
<dbReference type="InterPro" id="IPR026816">
    <property type="entry name" value="Flavodoxin_dom"/>
</dbReference>
<accession>A0A1U7M2Y6</accession>
<dbReference type="PANTHER" id="PTHR38030">
    <property type="entry name" value="PROTOPORPHYRINOGEN IX DEHYDROGENASE [MENAQUINONE]"/>
    <property type="match status" value="1"/>
</dbReference>
<dbReference type="RefSeq" id="WP_075728442.1">
    <property type="nucleotide sequence ID" value="NZ_LTDM01000065.1"/>
</dbReference>
<dbReference type="EMBL" id="LTDM01000065">
    <property type="protein sequence ID" value="OLS01610.1"/>
    <property type="molecule type" value="Genomic_DNA"/>
</dbReference>
<dbReference type="Proteomes" id="UP000186112">
    <property type="component" value="Unassembled WGS sequence"/>
</dbReference>
<keyword evidence="3" id="KW-1185">Reference proteome</keyword>
<feature type="domain" description="Flavodoxin-like" evidence="1">
    <location>
        <begin position="4"/>
        <end position="161"/>
    </location>
</feature>
<dbReference type="PROSITE" id="PS00201">
    <property type="entry name" value="FLAVODOXIN"/>
    <property type="match status" value="1"/>
</dbReference>
<evidence type="ECO:0000313" key="3">
    <source>
        <dbReference type="Proteomes" id="UP000186112"/>
    </source>
</evidence>
<dbReference type="PROSITE" id="PS50902">
    <property type="entry name" value="FLAVODOXIN_LIKE"/>
    <property type="match status" value="1"/>
</dbReference>
<dbReference type="InterPro" id="IPR029039">
    <property type="entry name" value="Flavoprotein-like_sf"/>
</dbReference>
<dbReference type="OrthoDB" id="2146857at2"/>
<gene>
    <name evidence="2" type="ORF">TICRE_24340</name>
</gene>
<dbReference type="GO" id="GO:0006783">
    <property type="term" value="P:heme biosynthetic process"/>
    <property type="evidence" value="ECO:0007669"/>
    <property type="project" value="TreeGrafter"/>
</dbReference>
<evidence type="ECO:0000259" key="1">
    <source>
        <dbReference type="PROSITE" id="PS50902"/>
    </source>
</evidence>
<dbReference type="GO" id="GO:0010181">
    <property type="term" value="F:FMN binding"/>
    <property type="evidence" value="ECO:0007669"/>
    <property type="project" value="InterPro"/>
</dbReference>
<dbReference type="InterPro" id="IPR001226">
    <property type="entry name" value="Flavodoxin_CS"/>
</dbReference>
<dbReference type="Pfam" id="PF12724">
    <property type="entry name" value="Flavodoxin_5"/>
    <property type="match status" value="1"/>
</dbReference>
<dbReference type="GO" id="GO:0070819">
    <property type="term" value="F:menaquinone-dependent protoporphyrinogen oxidase activity"/>
    <property type="evidence" value="ECO:0007669"/>
    <property type="project" value="TreeGrafter"/>
</dbReference>
<dbReference type="InterPro" id="IPR008254">
    <property type="entry name" value="Flavodoxin/NO_synth"/>
</dbReference>
<dbReference type="Gene3D" id="3.40.50.360">
    <property type="match status" value="1"/>
</dbReference>
<dbReference type="PANTHER" id="PTHR38030:SF2">
    <property type="entry name" value="PROTOPORPHYRINOGEN IX DEHYDROGENASE [QUINONE]"/>
    <property type="match status" value="1"/>
</dbReference>
<proteinExistence type="predicted"/>
<name>A0A1U7M2Y6_TISCR</name>
<organism evidence="2 3">
    <name type="scientific">Tissierella creatinophila DSM 6911</name>
    <dbReference type="NCBI Taxonomy" id="1123403"/>
    <lineage>
        <taxon>Bacteria</taxon>
        <taxon>Bacillati</taxon>
        <taxon>Bacillota</taxon>
        <taxon>Tissierellia</taxon>
        <taxon>Tissierellales</taxon>
        <taxon>Tissierellaceae</taxon>
        <taxon>Tissierella</taxon>
    </lineage>
</organism>
<protein>
    <submittedName>
        <fullName evidence="2">Flavodoxin</fullName>
    </submittedName>
</protein>
<comment type="caution">
    <text evidence="2">The sequence shown here is derived from an EMBL/GenBank/DDBJ whole genome shotgun (WGS) entry which is preliminary data.</text>
</comment>
<dbReference type="SUPFAM" id="SSF52218">
    <property type="entry name" value="Flavoproteins"/>
    <property type="match status" value="1"/>
</dbReference>
<dbReference type="InterPro" id="IPR052200">
    <property type="entry name" value="Protoporphyrinogen_IX_DH"/>
</dbReference>
<evidence type="ECO:0000313" key="2">
    <source>
        <dbReference type="EMBL" id="OLS01610.1"/>
    </source>
</evidence>
<sequence>MNNIAIVYKSKYGSTKRYAQWIAEEAKADFFGCSEIETKKLMEYDTIIYGGGLYASGIAGISTITKNFEIIKDKKIIVFTVGLASTDKEEVFLPIIEKHFSKEMRDNIKFFHLRGGIDYKKLGIIHKSMMAMMKIVISKKSSDELSDDDRELLATYGKKVDFTDKNMIKPLLSFLES</sequence>
<reference evidence="2 3" key="1">
    <citation type="submission" date="2016-02" db="EMBL/GenBank/DDBJ databases">
        <title>Genome sequence of Tissierella creatinophila DSM 6911.</title>
        <authorList>
            <person name="Poehlein A."/>
            <person name="Daniel R."/>
        </authorList>
    </citation>
    <scope>NUCLEOTIDE SEQUENCE [LARGE SCALE GENOMIC DNA]</scope>
    <source>
        <strain evidence="2 3">DSM 6911</strain>
    </source>
</reference>
<dbReference type="AlphaFoldDB" id="A0A1U7M2Y6"/>
<dbReference type="GO" id="GO:0009055">
    <property type="term" value="F:electron transfer activity"/>
    <property type="evidence" value="ECO:0007669"/>
    <property type="project" value="InterPro"/>
</dbReference>